<evidence type="ECO:0000259" key="11">
    <source>
        <dbReference type="PROSITE" id="PS50102"/>
    </source>
</evidence>
<dbReference type="FunCoup" id="A0A0H2R6J2">
    <property type="interactions" value="666"/>
</dbReference>
<evidence type="ECO:0000256" key="8">
    <source>
        <dbReference type="ARBA" id="ARBA00093627"/>
    </source>
</evidence>
<feature type="region of interest" description="Disordered" evidence="10">
    <location>
        <begin position="581"/>
        <end position="611"/>
    </location>
</feature>
<dbReference type="Gene3D" id="3.30.70.330">
    <property type="match status" value="4"/>
</dbReference>
<feature type="domain" description="RRM" evidence="11">
    <location>
        <begin position="688"/>
        <end position="765"/>
    </location>
</feature>
<feature type="domain" description="RRM" evidence="11">
    <location>
        <begin position="614"/>
        <end position="687"/>
    </location>
</feature>
<dbReference type="OrthoDB" id="360390at2759"/>
<keyword evidence="13" id="KW-1185">Reference proteome</keyword>
<proteinExistence type="predicted"/>
<dbReference type="AlphaFoldDB" id="A0A0H2R6J2"/>
<evidence type="ECO:0000313" key="12">
    <source>
        <dbReference type="EMBL" id="KLO06957.1"/>
    </source>
</evidence>
<evidence type="ECO:0000256" key="1">
    <source>
        <dbReference type="ARBA" id="ARBA00004123"/>
    </source>
</evidence>
<dbReference type="SUPFAM" id="SSF54928">
    <property type="entry name" value="RNA-binding domain, RBD"/>
    <property type="match status" value="3"/>
</dbReference>
<feature type="domain" description="RRM" evidence="11">
    <location>
        <begin position="779"/>
        <end position="855"/>
    </location>
</feature>
<evidence type="ECO:0000256" key="5">
    <source>
        <dbReference type="ARBA" id="ARBA00023187"/>
    </source>
</evidence>
<dbReference type="InterPro" id="IPR000504">
    <property type="entry name" value="RRM_dom"/>
</dbReference>
<dbReference type="STRING" id="27342.A0A0H2R6J2"/>
<dbReference type="EMBL" id="KQ086169">
    <property type="protein sequence ID" value="KLO06957.1"/>
    <property type="molecule type" value="Genomic_DNA"/>
</dbReference>
<dbReference type="InterPro" id="IPR034398">
    <property type="entry name" value="Prp24_RRM2"/>
</dbReference>
<dbReference type="GO" id="GO:0008380">
    <property type="term" value="P:RNA splicing"/>
    <property type="evidence" value="ECO:0007669"/>
    <property type="project" value="UniProtKB-KW"/>
</dbReference>
<accession>A0A0H2R6J2</accession>
<dbReference type="CDD" id="cd12296">
    <property type="entry name" value="RRM1_Prp24"/>
    <property type="match status" value="1"/>
</dbReference>
<evidence type="ECO:0000256" key="6">
    <source>
        <dbReference type="ARBA" id="ARBA00023242"/>
    </source>
</evidence>
<dbReference type="InParanoid" id="A0A0H2R6J2"/>
<protein>
    <recommendedName>
        <fullName evidence="8">U4/U6 snRNA-associated-splicing factor PRP24</fullName>
    </recommendedName>
</protein>
<dbReference type="PROSITE" id="PS50102">
    <property type="entry name" value="RRM"/>
    <property type="match status" value="3"/>
</dbReference>
<evidence type="ECO:0000256" key="4">
    <source>
        <dbReference type="ARBA" id="ARBA00022884"/>
    </source>
</evidence>
<gene>
    <name evidence="12" type="ORF">SCHPADRAFT_670625</name>
</gene>
<keyword evidence="3" id="KW-0677">Repeat</keyword>
<evidence type="ECO:0000313" key="13">
    <source>
        <dbReference type="Proteomes" id="UP000053477"/>
    </source>
</evidence>
<dbReference type="GO" id="GO:0003723">
    <property type="term" value="F:RNA binding"/>
    <property type="evidence" value="ECO:0007669"/>
    <property type="project" value="UniProtKB-UniRule"/>
</dbReference>
<organism evidence="12 13">
    <name type="scientific">Schizopora paradoxa</name>
    <dbReference type="NCBI Taxonomy" id="27342"/>
    <lineage>
        <taxon>Eukaryota</taxon>
        <taxon>Fungi</taxon>
        <taxon>Dikarya</taxon>
        <taxon>Basidiomycota</taxon>
        <taxon>Agaricomycotina</taxon>
        <taxon>Agaricomycetes</taxon>
        <taxon>Hymenochaetales</taxon>
        <taxon>Schizoporaceae</taxon>
        <taxon>Schizopora</taxon>
    </lineage>
</organism>
<dbReference type="Gene3D" id="1.25.40.10">
    <property type="entry name" value="Tetratricopeptide repeat domain"/>
    <property type="match status" value="2"/>
</dbReference>
<dbReference type="Pfam" id="PF00076">
    <property type="entry name" value="RRM_1"/>
    <property type="match status" value="3"/>
</dbReference>
<reference evidence="12 13" key="1">
    <citation type="submission" date="2015-04" db="EMBL/GenBank/DDBJ databases">
        <title>Complete genome sequence of Schizopora paradoxa KUC8140, a cosmopolitan wood degrader in East Asia.</title>
        <authorList>
            <consortium name="DOE Joint Genome Institute"/>
            <person name="Min B."/>
            <person name="Park H."/>
            <person name="Jang Y."/>
            <person name="Kim J.-J."/>
            <person name="Kim K.H."/>
            <person name="Pangilinan J."/>
            <person name="Lipzen A."/>
            <person name="Riley R."/>
            <person name="Grigoriev I.V."/>
            <person name="Spatafora J.W."/>
            <person name="Choi I.-G."/>
        </authorList>
    </citation>
    <scope>NUCLEOTIDE SEQUENCE [LARGE SCALE GENOMIC DNA]</scope>
    <source>
        <strain evidence="12 13">KUC8140</strain>
    </source>
</reference>
<evidence type="ECO:0000256" key="3">
    <source>
        <dbReference type="ARBA" id="ARBA00022737"/>
    </source>
</evidence>
<keyword evidence="5" id="KW-0508">mRNA splicing</keyword>
<dbReference type="Proteomes" id="UP000053477">
    <property type="component" value="Unassembled WGS sequence"/>
</dbReference>
<evidence type="ECO:0000256" key="7">
    <source>
        <dbReference type="ARBA" id="ARBA00093374"/>
    </source>
</evidence>
<dbReference type="InterPro" id="IPR011990">
    <property type="entry name" value="TPR-like_helical_dom_sf"/>
</dbReference>
<comment type="subcellular location">
    <subcellularLocation>
        <location evidence="1">Nucleus</location>
    </subcellularLocation>
</comment>
<dbReference type="SMART" id="SM00360">
    <property type="entry name" value="RRM"/>
    <property type="match status" value="4"/>
</dbReference>
<dbReference type="InterPro" id="IPR035979">
    <property type="entry name" value="RBD_domain_sf"/>
</dbReference>
<evidence type="ECO:0000256" key="10">
    <source>
        <dbReference type="SAM" id="MobiDB-lite"/>
    </source>
</evidence>
<keyword evidence="6" id="KW-0539">Nucleus</keyword>
<dbReference type="InterPro" id="IPR034397">
    <property type="entry name" value="Prp24_RRM1"/>
</dbReference>
<evidence type="ECO:0000256" key="9">
    <source>
        <dbReference type="PROSITE-ProRule" id="PRU00176"/>
    </source>
</evidence>
<dbReference type="SUPFAM" id="SSF48452">
    <property type="entry name" value="TPR-like"/>
    <property type="match status" value="1"/>
</dbReference>
<sequence length="1013" mass="114112">MDDEQKLEALSKILTELSSNPYDLSLHVQHIKLTSLPGLEDEANSARQMLTGFWPAGDEIWMPLIDAKIKEGVDTVEAALEVLVMFETAESDYLSIPLLQKHLQFVIDRHAYFTSQTSDLGEEVYFTTNWSRECMDGIVEKCAFHLTSSHLLWDARRDWEIEQLEKTTDDEERTKLVLHIEDLYMERIKQCHSTMDETSTAYSTFTTTYKPAHLYEKLMLAASKEKTHPAKAYSRREPFEDKLVASNFSPEAYNNYIIYERKARKVDFNVLSTLYERAIADTAKRRLEDIENIEYVLRTFWTGYCDAVRQYGQDPESKLSVFKRAVRSVPGCGTVLANYIRFLEGSVQDGAVIAAYSHALETKLLRKNVEDIVSVVLARAGQLRRSIMASEDVGSDVETLFKVLEEGIEMVRKAAPAGDARYRLEKFTAKIYANLADAPELAASVWEKTAKHYKTSYLAWTSYAEGLVDQGKIDEARAVYAEVAGKKVDWPEAIFDAWESFEHLHGSLESLQDCLQKVERAQQQVNTRRAKEAERAAYQAAQVAVETQAATVPVTEAMEIVQETEQSTSVQAMEVDKFISDATRKRKHDEDEGSSSKKVKADTSAPPKRDRENCTVFVANVPHSATEKELVGLFEDCGSVKDTKITDLPSIRVATVEFADRESVPAALTKDKKRINGQEVSVHLAWRSTLYITNFPEKADDGYIRELFEQFGTIFDVRWPSKKFKSSRRFCYLQYTSPEAAEAALSLHGRQLEEGHPLNVYISNPERKKERTDASANERELYIAGLSKFATTADLEKLFKTYGTVKDVRMATDEAGHSKGFAFVEFEDESTAQRALQANNHDLKNRRMAVTMSDSRIRARRPDYTTRIADIKSRSLRIRNLPEGTQEGLLQQALEKTARVKRVEVFQDISEAVVELESVAEAGRLILAQEPITFNDKILKFSEEPQLKHRPPTDGSSSIFVPRAAASKPRAGIGAGKKRQPVASSSSNAPKDPAPAASSSIGKGQDDFRKLLG</sequence>
<keyword evidence="4 9" id="KW-0694">RNA-binding</keyword>
<feature type="compositionally biased region" description="Low complexity" evidence="10">
    <location>
        <begin position="983"/>
        <end position="1000"/>
    </location>
</feature>
<feature type="region of interest" description="Disordered" evidence="10">
    <location>
        <begin position="943"/>
        <end position="1013"/>
    </location>
</feature>
<keyword evidence="2" id="KW-0507">mRNA processing</keyword>
<dbReference type="GO" id="GO:0005688">
    <property type="term" value="C:U6 snRNP"/>
    <property type="evidence" value="ECO:0007669"/>
    <property type="project" value="UniProtKB-ARBA"/>
</dbReference>
<dbReference type="InterPro" id="IPR012677">
    <property type="entry name" value="Nucleotide-bd_a/b_plait_sf"/>
</dbReference>
<name>A0A0H2R6J2_9AGAM</name>
<dbReference type="PANTHER" id="PTHR24012">
    <property type="entry name" value="RNA BINDING PROTEIN"/>
    <property type="match status" value="1"/>
</dbReference>
<dbReference type="GO" id="GO:0006397">
    <property type="term" value="P:mRNA processing"/>
    <property type="evidence" value="ECO:0007669"/>
    <property type="project" value="UniProtKB-KW"/>
</dbReference>
<comment type="function">
    <text evidence="7">Functions as a recycling factor of the spliceosome, a machinery that forms on each precursor-messenger RNA (pre-mRNA) and catalyzes the removal of introns. Chaperones the re-annealing of U4 and U6 snRNAs (small nuclear RNAs) released from previous rounds of splicing, an initial step in reforming the U4/U6-U5 tri-snRNP (small nuclear ribonucleoprotein) that can reassemble into another spliceosome complex; this step involves binding U6 and facilitating the unwinding of the U6 internal stem loop, followed by base-pairing of U6 to U4.</text>
</comment>
<feature type="compositionally biased region" description="Basic and acidic residues" evidence="10">
    <location>
        <begin position="1004"/>
        <end position="1013"/>
    </location>
</feature>
<evidence type="ECO:0000256" key="2">
    <source>
        <dbReference type="ARBA" id="ARBA00022664"/>
    </source>
</evidence>
<dbReference type="CDD" id="cd12297">
    <property type="entry name" value="RRM2_Prp24"/>
    <property type="match status" value="1"/>
</dbReference>
<dbReference type="FunFam" id="3.30.70.330:FF:000365">
    <property type="entry name" value="U4/U6 snRNA-associated-splicing factor PRP24"/>
    <property type="match status" value="1"/>
</dbReference>